<evidence type="ECO:0000313" key="3">
    <source>
        <dbReference type="EMBL" id="MBG9375662.1"/>
    </source>
</evidence>
<organism evidence="3 4">
    <name type="scientific">Panacibacter microcysteis</name>
    <dbReference type="NCBI Taxonomy" id="2793269"/>
    <lineage>
        <taxon>Bacteria</taxon>
        <taxon>Pseudomonadati</taxon>
        <taxon>Bacteroidota</taxon>
        <taxon>Chitinophagia</taxon>
        <taxon>Chitinophagales</taxon>
        <taxon>Chitinophagaceae</taxon>
        <taxon>Panacibacter</taxon>
    </lineage>
</organism>
<name>A0A931E3W7_9BACT</name>
<dbReference type="Pfam" id="PF13628">
    <property type="entry name" value="DUF4142"/>
    <property type="match status" value="1"/>
</dbReference>
<evidence type="ECO:0000313" key="4">
    <source>
        <dbReference type="Proteomes" id="UP000628448"/>
    </source>
</evidence>
<dbReference type="PROSITE" id="PS51257">
    <property type="entry name" value="PROKAR_LIPOPROTEIN"/>
    <property type="match status" value="1"/>
</dbReference>
<protein>
    <submittedName>
        <fullName evidence="3">DUF4142 domain-containing protein</fullName>
    </submittedName>
</protein>
<dbReference type="EMBL" id="JADWYR010000001">
    <property type="protein sequence ID" value="MBG9375662.1"/>
    <property type="molecule type" value="Genomic_DNA"/>
</dbReference>
<dbReference type="InterPro" id="IPR025419">
    <property type="entry name" value="DUF4142"/>
</dbReference>
<feature type="chain" id="PRO_5037388968" evidence="1">
    <location>
        <begin position="21"/>
        <end position="189"/>
    </location>
</feature>
<dbReference type="PANTHER" id="PTHR38593">
    <property type="entry name" value="BLR2558 PROTEIN"/>
    <property type="match status" value="1"/>
</dbReference>
<evidence type="ECO:0000259" key="2">
    <source>
        <dbReference type="Pfam" id="PF13628"/>
    </source>
</evidence>
<sequence>MKNFKTGILSFLLFAGVLVSCTNTGTKENPVKEAERVNDQKFEKPDQKNAQLLVDAWLNGNYVMRMADTARKFVTTDDGKRLAGMITDTYMKINDRIAKMAAAKQITLPADISDQQKRKLGDIENKKAKDLDKEFANAMVREQEDAIKLYEKSAADATDSDIKSFFTATLPELHANLDMAIKSRDVLSK</sequence>
<feature type="domain" description="DUF4142" evidence="2">
    <location>
        <begin position="50"/>
        <end position="180"/>
    </location>
</feature>
<dbReference type="InterPro" id="IPR012347">
    <property type="entry name" value="Ferritin-like"/>
</dbReference>
<evidence type="ECO:0000256" key="1">
    <source>
        <dbReference type="SAM" id="SignalP"/>
    </source>
</evidence>
<dbReference type="AlphaFoldDB" id="A0A931E3W7"/>
<keyword evidence="1" id="KW-0732">Signal</keyword>
<proteinExistence type="predicted"/>
<gene>
    <name evidence="3" type="ORF">I5907_05420</name>
</gene>
<accession>A0A931E3W7</accession>
<dbReference type="PANTHER" id="PTHR38593:SF1">
    <property type="entry name" value="BLR2558 PROTEIN"/>
    <property type="match status" value="1"/>
</dbReference>
<reference evidence="3" key="1">
    <citation type="submission" date="2020-11" db="EMBL/GenBank/DDBJ databases">
        <title>Bacterial whole genome sequence for Panacibacter sp. DH6.</title>
        <authorList>
            <person name="Le V."/>
            <person name="Ko S."/>
            <person name="Ahn C.-Y."/>
            <person name="Oh H.-M."/>
        </authorList>
    </citation>
    <scope>NUCLEOTIDE SEQUENCE</scope>
    <source>
        <strain evidence="3">DH6</strain>
    </source>
</reference>
<dbReference type="Proteomes" id="UP000628448">
    <property type="component" value="Unassembled WGS sequence"/>
</dbReference>
<keyword evidence="4" id="KW-1185">Reference proteome</keyword>
<dbReference type="RefSeq" id="WP_196989701.1">
    <property type="nucleotide sequence ID" value="NZ_JADWYR010000001.1"/>
</dbReference>
<comment type="caution">
    <text evidence="3">The sequence shown here is derived from an EMBL/GenBank/DDBJ whole genome shotgun (WGS) entry which is preliminary data.</text>
</comment>
<dbReference type="Gene3D" id="1.20.1260.10">
    <property type="match status" value="1"/>
</dbReference>
<feature type="signal peptide" evidence="1">
    <location>
        <begin position="1"/>
        <end position="20"/>
    </location>
</feature>